<evidence type="ECO:0000313" key="1">
    <source>
        <dbReference type="EMBL" id="JAH29648.1"/>
    </source>
</evidence>
<name>A0A0E9RMQ6_ANGAN</name>
<accession>A0A0E9RMQ6</accession>
<protein>
    <submittedName>
        <fullName evidence="1">Uncharacterized protein</fullName>
    </submittedName>
</protein>
<dbReference type="AlphaFoldDB" id="A0A0E9RMQ6"/>
<proteinExistence type="predicted"/>
<dbReference type="EMBL" id="GBXM01078929">
    <property type="protein sequence ID" value="JAH29648.1"/>
    <property type="molecule type" value="Transcribed_RNA"/>
</dbReference>
<organism evidence="1">
    <name type="scientific">Anguilla anguilla</name>
    <name type="common">European freshwater eel</name>
    <name type="synonym">Muraena anguilla</name>
    <dbReference type="NCBI Taxonomy" id="7936"/>
    <lineage>
        <taxon>Eukaryota</taxon>
        <taxon>Metazoa</taxon>
        <taxon>Chordata</taxon>
        <taxon>Craniata</taxon>
        <taxon>Vertebrata</taxon>
        <taxon>Euteleostomi</taxon>
        <taxon>Actinopterygii</taxon>
        <taxon>Neopterygii</taxon>
        <taxon>Teleostei</taxon>
        <taxon>Anguilliformes</taxon>
        <taxon>Anguillidae</taxon>
        <taxon>Anguilla</taxon>
    </lineage>
</organism>
<reference evidence="1" key="2">
    <citation type="journal article" date="2015" name="Fish Shellfish Immunol.">
        <title>Early steps in the European eel (Anguilla anguilla)-Vibrio vulnificus interaction in the gills: Role of the RtxA13 toxin.</title>
        <authorList>
            <person name="Callol A."/>
            <person name="Pajuelo D."/>
            <person name="Ebbesson L."/>
            <person name="Teles M."/>
            <person name="MacKenzie S."/>
            <person name="Amaro C."/>
        </authorList>
    </citation>
    <scope>NUCLEOTIDE SEQUENCE</scope>
</reference>
<reference evidence="1" key="1">
    <citation type="submission" date="2014-11" db="EMBL/GenBank/DDBJ databases">
        <authorList>
            <person name="Amaro Gonzalez C."/>
        </authorList>
    </citation>
    <scope>NUCLEOTIDE SEQUENCE</scope>
</reference>
<sequence>MRALLVSACFGGLHNHSFHFNFWEIRK</sequence>